<feature type="region of interest" description="Disordered" evidence="6">
    <location>
        <begin position="394"/>
        <end position="416"/>
    </location>
</feature>
<dbReference type="EMBL" id="JBFXLS010000021">
    <property type="protein sequence ID" value="KAL2828148.1"/>
    <property type="molecule type" value="Genomic_DNA"/>
</dbReference>
<feature type="domain" description="FAD dependent oxidoreductase" evidence="7">
    <location>
        <begin position="6"/>
        <end position="387"/>
    </location>
</feature>
<dbReference type="InterPro" id="IPR036188">
    <property type="entry name" value="FAD/NAD-bd_sf"/>
</dbReference>
<keyword evidence="4" id="KW-0274">FAD</keyword>
<evidence type="ECO:0000256" key="4">
    <source>
        <dbReference type="ARBA" id="ARBA00022827"/>
    </source>
</evidence>
<evidence type="ECO:0000256" key="2">
    <source>
        <dbReference type="ARBA" id="ARBA00010989"/>
    </source>
</evidence>
<evidence type="ECO:0000256" key="6">
    <source>
        <dbReference type="SAM" id="MobiDB-lite"/>
    </source>
</evidence>
<comment type="caution">
    <text evidence="8">The sequence shown here is derived from an EMBL/GenBank/DDBJ whole genome shotgun (WGS) entry which is preliminary data.</text>
</comment>
<dbReference type="InterPro" id="IPR045170">
    <property type="entry name" value="MTOX"/>
</dbReference>
<dbReference type="Gene3D" id="3.30.9.10">
    <property type="entry name" value="D-Amino Acid Oxidase, subunit A, domain 2"/>
    <property type="match status" value="1"/>
</dbReference>
<reference evidence="8 9" key="1">
    <citation type="submission" date="2024-07" db="EMBL/GenBank/DDBJ databases">
        <title>Section-level genome sequencing and comparative genomics of Aspergillus sections Usti and Cavernicolus.</title>
        <authorList>
            <consortium name="Lawrence Berkeley National Laboratory"/>
            <person name="Nybo J.L."/>
            <person name="Vesth T.C."/>
            <person name="Theobald S."/>
            <person name="Frisvad J.C."/>
            <person name="Larsen T.O."/>
            <person name="Kjaerboelling I."/>
            <person name="Rothschild-Mancinelli K."/>
            <person name="Lyhne E.K."/>
            <person name="Kogle M.E."/>
            <person name="Barry K."/>
            <person name="Clum A."/>
            <person name="Na H."/>
            <person name="Ledsgaard L."/>
            <person name="Lin J."/>
            <person name="Lipzen A."/>
            <person name="Kuo A."/>
            <person name="Riley R."/>
            <person name="Mondo S."/>
            <person name="LaButti K."/>
            <person name="Haridas S."/>
            <person name="Pangalinan J."/>
            <person name="Salamov A.A."/>
            <person name="Simmons B.A."/>
            <person name="Magnuson J.K."/>
            <person name="Chen J."/>
            <person name="Drula E."/>
            <person name="Henrissat B."/>
            <person name="Wiebenga A."/>
            <person name="Lubbers R.J."/>
            <person name="Gomes A.C."/>
            <person name="Makela M.R."/>
            <person name="Stajich J."/>
            <person name="Grigoriev I.V."/>
            <person name="Mortensen U.H."/>
            <person name="De vries R.P."/>
            <person name="Baker S.E."/>
            <person name="Andersen M.R."/>
        </authorList>
    </citation>
    <scope>NUCLEOTIDE SEQUENCE [LARGE SCALE GENOMIC DNA]</scope>
    <source>
        <strain evidence="8 9">CBS 600.67</strain>
    </source>
</reference>
<keyword evidence="9" id="KW-1185">Reference proteome</keyword>
<evidence type="ECO:0000313" key="9">
    <source>
        <dbReference type="Proteomes" id="UP001610335"/>
    </source>
</evidence>
<comment type="similarity">
    <text evidence="2">Belongs to the MSOX/MTOX family.</text>
</comment>
<dbReference type="Proteomes" id="UP001610335">
    <property type="component" value="Unassembled WGS sequence"/>
</dbReference>
<gene>
    <name evidence="8" type="ORF">BDW59DRAFT_50826</name>
</gene>
<comment type="cofactor">
    <cofactor evidence="1">
        <name>FAD</name>
        <dbReference type="ChEBI" id="CHEBI:57692"/>
    </cofactor>
</comment>
<evidence type="ECO:0000256" key="5">
    <source>
        <dbReference type="ARBA" id="ARBA00023002"/>
    </source>
</evidence>
<proteinExistence type="inferred from homology"/>
<protein>
    <submittedName>
        <fullName evidence="8">FAD dependent oxidoreductase</fullName>
    </submittedName>
</protein>
<sequence length="429" mass="47054">MDNTTILIVGAGIFGVSTAYHLAQQVANPSCIILLDRAAPPSNILGASADINKIIRADYSSQLYMELGFEAIEAWKNLPLFQDVGVYHQSGWIAMDEKGSDVPQRIRENFRKGNHDSVIVDMSEEEVRKAWGSVLERTDCTPFGSYYFNQSAGWVDAGKALLAMLQEAIKLGIRYETGEARRVIARETGGVQGVETEAGTVLWADKVLLATGAWTSKLMSPLEDLLAMPHGDRVEQQATAAGVCVAHFQLTDAERGLYSKLPVLVYGGQGEVIPPTSGVLKFTSTTSVKNTTQTAAGHGISVPAEDQFFAPIGLQQDIISSIRARLPQFLDNGRKPDYYRLCWDSISSNQHPLITQHPDSRLENLYLAVGGSFHFYKFLPTIGKYVIKVLQGTGNGSEKDKTWSWKPAGASEQGVHESLAPKREFKDFL</sequence>
<dbReference type="InterPro" id="IPR006076">
    <property type="entry name" value="FAD-dep_OxRdtase"/>
</dbReference>
<organism evidence="8 9">
    <name type="scientific">Aspergillus cavernicola</name>
    <dbReference type="NCBI Taxonomy" id="176166"/>
    <lineage>
        <taxon>Eukaryota</taxon>
        <taxon>Fungi</taxon>
        <taxon>Dikarya</taxon>
        <taxon>Ascomycota</taxon>
        <taxon>Pezizomycotina</taxon>
        <taxon>Eurotiomycetes</taxon>
        <taxon>Eurotiomycetidae</taxon>
        <taxon>Eurotiales</taxon>
        <taxon>Aspergillaceae</taxon>
        <taxon>Aspergillus</taxon>
        <taxon>Aspergillus subgen. Nidulantes</taxon>
    </lineage>
</organism>
<evidence type="ECO:0000256" key="3">
    <source>
        <dbReference type="ARBA" id="ARBA00022630"/>
    </source>
</evidence>
<dbReference type="Gene3D" id="3.50.50.60">
    <property type="entry name" value="FAD/NAD(P)-binding domain"/>
    <property type="match status" value="1"/>
</dbReference>
<dbReference type="PANTHER" id="PTHR10961">
    <property type="entry name" value="PEROXISOMAL SARCOSINE OXIDASE"/>
    <property type="match status" value="1"/>
</dbReference>
<dbReference type="SUPFAM" id="SSF51905">
    <property type="entry name" value="FAD/NAD(P)-binding domain"/>
    <property type="match status" value="1"/>
</dbReference>
<evidence type="ECO:0000256" key="1">
    <source>
        <dbReference type="ARBA" id="ARBA00001974"/>
    </source>
</evidence>
<evidence type="ECO:0000313" key="8">
    <source>
        <dbReference type="EMBL" id="KAL2828148.1"/>
    </source>
</evidence>
<name>A0ABR4IN23_9EURO</name>
<keyword evidence="3" id="KW-0285">Flavoprotein</keyword>
<evidence type="ECO:0000259" key="7">
    <source>
        <dbReference type="Pfam" id="PF01266"/>
    </source>
</evidence>
<dbReference type="PANTHER" id="PTHR10961:SF37">
    <property type="entry name" value="FAD DEPENDENT OXIDOREDUCTASE DOMAIN-CONTAINING PROTEIN"/>
    <property type="match status" value="1"/>
</dbReference>
<accession>A0ABR4IN23</accession>
<dbReference type="Pfam" id="PF01266">
    <property type="entry name" value="DAO"/>
    <property type="match status" value="1"/>
</dbReference>
<keyword evidence="5" id="KW-0560">Oxidoreductase</keyword>